<evidence type="ECO:0000313" key="2">
    <source>
        <dbReference type="Proteomes" id="UP000198211"/>
    </source>
</evidence>
<protein>
    <submittedName>
        <fullName evidence="1">Uncharacterized protein</fullName>
    </submittedName>
</protein>
<keyword evidence="2" id="KW-1185">Reference proteome</keyword>
<dbReference type="OrthoDB" id="126944at2759"/>
<proteinExistence type="predicted"/>
<dbReference type="AlphaFoldDB" id="A0A225VIF8"/>
<reference evidence="2" key="1">
    <citation type="submission" date="2017-03" db="EMBL/GenBank/DDBJ databases">
        <title>Phytopthora megakarya and P. palmivora, two closely related causual agents of cacao black pod achieved similar genome size and gene model numbers by different mechanisms.</title>
        <authorList>
            <person name="Ali S."/>
            <person name="Shao J."/>
            <person name="Larry D.J."/>
            <person name="Kronmiller B."/>
            <person name="Shen D."/>
            <person name="Strem M.D."/>
            <person name="Melnick R.L."/>
            <person name="Guiltinan M.J."/>
            <person name="Tyler B.M."/>
            <person name="Meinhardt L.W."/>
            <person name="Bailey B.A."/>
        </authorList>
    </citation>
    <scope>NUCLEOTIDE SEQUENCE [LARGE SCALE GENOMIC DNA]</scope>
    <source>
        <strain evidence="2">zdho120</strain>
    </source>
</reference>
<gene>
    <name evidence="1" type="ORF">PHMEG_00022858</name>
</gene>
<comment type="caution">
    <text evidence="1">The sequence shown here is derived from an EMBL/GenBank/DDBJ whole genome shotgun (WGS) entry which is preliminary data.</text>
</comment>
<accession>A0A225VIF8</accession>
<dbReference type="EMBL" id="NBNE01004603">
    <property type="protein sequence ID" value="OWZ05112.1"/>
    <property type="molecule type" value="Genomic_DNA"/>
</dbReference>
<organism evidence="1 2">
    <name type="scientific">Phytophthora megakarya</name>
    <dbReference type="NCBI Taxonomy" id="4795"/>
    <lineage>
        <taxon>Eukaryota</taxon>
        <taxon>Sar</taxon>
        <taxon>Stramenopiles</taxon>
        <taxon>Oomycota</taxon>
        <taxon>Peronosporomycetes</taxon>
        <taxon>Peronosporales</taxon>
        <taxon>Peronosporaceae</taxon>
        <taxon>Phytophthora</taxon>
    </lineage>
</organism>
<sequence length="117" mass="13790">MRRAVKYFAILYVDHRQRRSRFGAAWKTFLKIVLLGIVAGHCDLDIFLDPAFLHFPRPGERSKWYPGLYRTPRPANLFRALRDADRQGPWRNQYYHAIEAHPGSQLPRLEGKFVPLE</sequence>
<dbReference type="Proteomes" id="UP000198211">
    <property type="component" value="Unassembled WGS sequence"/>
</dbReference>
<name>A0A225VIF8_9STRA</name>
<evidence type="ECO:0000313" key="1">
    <source>
        <dbReference type="EMBL" id="OWZ05112.1"/>
    </source>
</evidence>